<feature type="region of interest" description="Disordered" evidence="1">
    <location>
        <begin position="1"/>
        <end position="28"/>
    </location>
</feature>
<protein>
    <recommendedName>
        <fullName evidence="2">HTH DNA binding domain-containing protein</fullName>
    </recommendedName>
</protein>
<gene>
    <name evidence="3" type="ORF">EXY23_13135</name>
</gene>
<dbReference type="InterPro" id="IPR036388">
    <property type="entry name" value="WH-like_DNA-bd_sf"/>
</dbReference>
<dbReference type="OrthoDB" id="7283639at2"/>
<feature type="compositionally biased region" description="Acidic residues" evidence="1">
    <location>
        <begin position="1"/>
        <end position="10"/>
    </location>
</feature>
<dbReference type="Pfam" id="PF11972">
    <property type="entry name" value="HTH_13"/>
    <property type="match status" value="1"/>
</dbReference>
<dbReference type="Gene3D" id="1.10.10.10">
    <property type="entry name" value="Winged helix-like DNA-binding domain superfamily/Winged helix DNA-binding domain"/>
    <property type="match status" value="1"/>
</dbReference>
<keyword evidence="4" id="KW-1185">Reference proteome</keyword>
<proteinExistence type="predicted"/>
<evidence type="ECO:0000259" key="2">
    <source>
        <dbReference type="Pfam" id="PF11972"/>
    </source>
</evidence>
<dbReference type="AlphaFoldDB" id="A0A4R4DMW1"/>
<name>A0A4R4DMW1_9PROT</name>
<dbReference type="Proteomes" id="UP000295023">
    <property type="component" value="Unassembled WGS sequence"/>
</dbReference>
<comment type="caution">
    <text evidence="3">The sequence shown here is derived from an EMBL/GenBank/DDBJ whole genome shotgun (WGS) entry which is preliminary data.</text>
</comment>
<dbReference type="EMBL" id="SKBM01000011">
    <property type="protein sequence ID" value="TCZ61070.1"/>
    <property type="molecule type" value="Genomic_DNA"/>
</dbReference>
<dbReference type="RefSeq" id="WP_132289672.1">
    <property type="nucleotide sequence ID" value="NZ_SKBM01000011.1"/>
</dbReference>
<feature type="domain" description="HTH DNA binding" evidence="2">
    <location>
        <begin position="348"/>
        <end position="402"/>
    </location>
</feature>
<evidence type="ECO:0000313" key="3">
    <source>
        <dbReference type="EMBL" id="TCZ61070.1"/>
    </source>
</evidence>
<sequence length="404" mass="42527">MGGDPDEDDDWRLREPHPEPPLWAEEPEAPAWARGLLPAPSSTLSRPVPGSALRPSFLRALCEAEDVLSRLDASALAAPAAVREGLAARLAFREAAGWLAHAEAWVHPLDLALRDLGLTGSYAAAALSGKLRSALPATVTSGSVTGWTPEDPDSLPEDRRVGVALAFARALRRLATATSWKPLASTEAAAEAVRPLGGVVGPRAFATWKAAWKVAAERGSPLLAALAAAGGWRAVEAEREMQLAEAGQPVASSEAERRQRAGLVAAAALVACGRLRAIPLPLWAAIPGRPASGWRDDPRFGAEPDTLITALRQIAEAARGATRELDRLLDAAEAGAKLTAGLDRRSRLPDAVEAVLRAPAITPTALARRLGVVPQTATDLCRQMTRAGVVREATGRRSFRAFAA</sequence>
<reference evidence="3 4" key="1">
    <citation type="submission" date="2019-03" db="EMBL/GenBank/DDBJ databases">
        <title>Paracraurococcus aquatilis NE82 genome sequence.</title>
        <authorList>
            <person name="Zhao Y."/>
            <person name="Du Z."/>
        </authorList>
    </citation>
    <scope>NUCLEOTIDE SEQUENCE [LARGE SCALE GENOMIC DNA]</scope>
    <source>
        <strain evidence="3 4">NE82</strain>
    </source>
</reference>
<dbReference type="InterPro" id="IPR021068">
    <property type="entry name" value="HTH_DNA-bd"/>
</dbReference>
<accession>A0A4R4DMW1</accession>
<evidence type="ECO:0000256" key="1">
    <source>
        <dbReference type="SAM" id="MobiDB-lite"/>
    </source>
</evidence>
<evidence type="ECO:0000313" key="4">
    <source>
        <dbReference type="Proteomes" id="UP000295023"/>
    </source>
</evidence>
<organism evidence="3 4">
    <name type="scientific">Roseicella aquatilis</name>
    <dbReference type="NCBI Taxonomy" id="2527868"/>
    <lineage>
        <taxon>Bacteria</taxon>
        <taxon>Pseudomonadati</taxon>
        <taxon>Pseudomonadota</taxon>
        <taxon>Alphaproteobacteria</taxon>
        <taxon>Acetobacterales</taxon>
        <taxon>Roseomonadaceae</taxon>
        <taxon>Roseicella</taxon>
    </lineage>
</organism>